<dbReference type="InterPro" id="IPR050583">
    <property type="entry name" value="Mycobacterial_A85_antigen"/>
</dbReference>
<sequence>MRHSPRWLARALAGLLLIAGAVVVPAAAAQAETCSTSLPLPDGYGITCVRVDRHPQADGSELRDVTMTSTAIFQASGGTPAISPLAQPITVRIYLPDDYDPDRSAPYRSLYLINGGGDNYDEWTTKADLVSLMADVPDYDGIVVMPTGGMTGWYSDWAGRTDGYFSPKWETYHISQLIPWIDANFNTITDRSGRGLAGISMGGFGTLKYAAAHPDVFSVIGAISPGTDLRAPAAQRTISNSMWLSGAAINLLDRGVYRVNKYENGILVLDQDQQRRYRLDTLFGPHTTAVVDGTTVDDWPAANPAELATQGKYAPYSGKFGLYAGGCVDLPGPPDRPEYANGHQPAPAECAYDTDTDADAPMAGEAMLGAYASVFDTTLTSLGVDHRYCYGTGGHDWNSWPANLVDFLQYAYGTAPARCPNA</sequence>
<accession>A0ABW4G6S8</accession>
<evidence type="ECO:0000313" key="3">
    <source>
        <dbReference type="Proteomes" id="UP001597097"/>
    </source>
</evidence>
<dbReference type="RefSeq" id="WP_219527253.1">
    <property type="nucleotide sequence ID" value="NZ_JAHKRM010000002.1"/>
</dbReference>
<dbReference type="EMBL" id="JBHUCM010000013">
    <property type="protein sequence ID" value="MFD1538463.1"/>
    <property type="molecule type" value="Genomic_DNA"/>
</dbReference>
<dbReference type="Pfam" id="PF00756">
    <property type="entry name" value="Esterase"/>
    <property type="match status" value="1"/>
</dbReference>
<feature type="signal peptide" evidence="1">
    <location>
        <begin position="1"/>
        <end position="26"/>
    </location>
</feature>
<dbReference type="PANTHER" id="PTHR48098">
    <property type="entry name" value="ENTEROCHELIN ESTERASE-RELATED"/>
    <property type="match status" value="1"/>
</dbReference>
<evidence type="ECO:0000313" key="2">
    <source>
        <dbReference type="EMBL" id="MFD1538463.1"/>
    </source>
</evidence>
<dbReference type="Proteomes" id="UP001597097">
    <property type="component" value="Unassembled WGS sequence"/>
</dbReference>
<feature type="chain" id="PRO_5045772472" evidence="1">
    <location>
        <begin position="27"/>
        <end position="422"/>
    </location>
</feature>
<organism evidence="2 3">
    <name type="scientific">Nonomuraea guangzhouensis</name>
    <dbReference type="NCBI Taxonomy" id="1291555"/>
    <lineage>
        <taxon>Bacteria</taxon>
        <taxon>Bacillati</taxon>
        <taxon>Actinomycetota</taxon>
        <taxon>Actinomycetes</taxon>
        <taxon>Streptosporangiales</taxon>
        <taxon>Streptosporangiaceae</taxon>
        <taxon>Nonomuraea</taxon>
    </lineage>
</organism>
<dbReference type="GO" id="GO:0016787">
    <property type="term" value="F:hydrolase activity"/>
    <property type="evidence" value="ECO:0007669"/>
    <property type="project" value="UniProtKB-KW"/>
</dbReference>
<evidence type="ECO:0000256" key="1">
    <source>
        <dbReference type="SAM" id="SignalP"/>
    </source>
</evidence>
<keyword evidence="3" id="KW-1185">Reference proteome</keyword>
<protein>
    <submittedName>
        <fullName evidence="2">Alpha/beta hydrolase</fullName>
    </submittedName>
</protein>
<name>A0ABW4G6S8_9ACTN</name>
<gene>
    <name evidence="2" type="ORF">ACFSJ0_15520</name>
</gene>
<reference evidence="3" key="1">
    <citation type="journal article" date="2019" name="Int. J. Syst. Evol. Microbiol.">
        <title>The Global Catalogue of Microorganisms (GCM) 10K type strain sequencing project: providing services to taxonomists for standard genome sequencing and annotation.</title>
        <authorList>
            <consortium name="The Broad Institute Genomics Platform"/>
            <consortium name="The Broad Institute Genome Sequencing Center for Infectious Disease"/>
            <person name="Wu L."/>
            <person name="Ma J."/>
        </authorList>
    </citation>
    <scope>NUCLEOTIDE SEQUENCE [LARGE SCALE GENOMIC DNA]</scope>
    <source>
        <strain evidence="3">CGMCC 1.15399</strain>
    </source>
</reference>
<proteinExistence type="predicted"/>
<dbReference type="InterPro" id="IPR000801">
    <property type="entry name" value="Esterase-like"/>
</dbReference>
<keyword evidence="2" id="KW-0378">Hydrolase</keyword>
<comment type="caution">
    <text evidence="2">The sequence shown here is derived from an EMBL/GenBank/DDBJ whole genome shotgun (WGS) entry which is preliminary data.</text>
</comment>
<dbReference type="PANTHER" id="PTHR48098:SF1">
    <property type="entry name" value="DIACYLGLYCEROL ACYLTRANSFERASE_MYCOLYLTRANSFERASE AG85A"/>
    <property type="match status" value="1"/>
</dbReference>
<keyword evidence="1" id="KW-0732">Signal</keyword>